<dbReference type="GeneID" id="30181674"/>
<evidence type="ECO:0000313" key="3">
    <source>
        <dbReference type="Proteomes" id="UP000094455"/>
    </source>
</evidence>
<protein>
    <submittedName>
        <fullName evidence="2">Uncharacterized protein</fullName>
    </submittedName>
</protein>
<evidence type="ECO:0000256" key="1">
    <source>
        <dbReference type="SAM" id="MobiDB-lite"/>
    </source>
</evidence>
<accession>A0A1E3NQL8</accession>
<keyword evidence="3" id="KW-1185">Reference proteome</keyword>
<dbReference type="Proteomes" id="UP000094455">
    <property type="component" value="Unassembled WGS sequence"/>
</dbReference>
<reference evidence="2 3" key="1">
    <citation type="journal article" date="2016" name="Proc. Natl. Acad. Sci. U.S.A.">
        <title>Comparative genomics of biotechnologically important yeasts.</title>
        <authorList>
            <person name="Riley R."/>
            <person name="Haridas S."/>
            <person name="Wolfe K.H."/>
            <person name="Lopes M.R."/>
            <person name="Hittinger C.T."/>
            <person name="Goeker M."/>
            <person name="Salamov A.A."/>
            <person name="Wisecaver J.H."/>
            <person name="Long T.M."/>
            <person name="Calvey C.H."/>
            <person name="Aerts A.L."/>
            <person name="Barry K.W."/>
            <person name="Choi C."/>
            <person name="Clum A."/>
            <person name="Coughlan A.Y."/>
            <person name="Deshpande S."/>
            <person name="Douglass A.P."/>
            <person name="Hanson S.J."/>
            <person name="Klenk H.-P."/>
            <person name="LaButti K.M."/>
            <person name="Lapidus A."/>
            <person name="Lindquist E.A."/>
            <person name="Lipzen A.M."/>
            <person name="Meier-Kolthoff J.P."/>
            <person name="Ohm R.A."/>
            <person name="Otillar R.P."/>
            <person name="Pangilinan J.L."/>
            <person name="Peng Y."/>
            <person name="Rokas A."/>
            <person name="Rosa C.A."/>
            <person name="Scheuner C."/>
            <person name="Sibirny A.A."/>
            <person name="Slot J.C."/>
            <person name="Stielow J.B."/>
            <person name="Sun H."/>
            <person name="Kurtzman C.P."/>
            <person name="Blackwell M."/>
            <person name="Grigoriev I.V."/>
            <person name="Jeffries T.W."/>
        </authorList>
    </citation>
    <scope>NUCLEOTIDE SEQUENCE [LARGE SCALE GENOMIC DNA]</scope>
    <source>
        <strain evidence="2 3">NRRL Y-2026</strain>
    </source>
</reference>
<feature type="compositionally biased region" description="Low complexity" evidence="1">
    <location>
        <begin position="48"/>
        <end position="64"/>
    </location>
</feature>
<evidence type="ECO:0000313" key="2">
    <source>
        <dbReference type="EMBL" id="ODQ48381.1"/>
    </source>
</evidence>
<proteinExistence type="predicted"/>
<name>A0A1E3NQL8_9ASCO</name>
<feature type="compositionally biased region" description="Basic residues" evidence="1">
    <location>
        <begin position="177"/>
        <end position="187"/>
    </location>
</feature>
<feature type="region of interest" description="Disordered" evidence="1">
    <location>
        <begin position="148"/>
        <end position="222"/>
    </location>
</feature>
<sequence>MPNTSPDYRAPSLPSPRGVSFSGPNATGCERSTAARLIRGAENEKAARAGASASNAGRAGAAAGAEEKTPRAQRSRRHSTVASPARRSFKELSAPARRRVAVASALWRAAFPPPFPAPSAAHPGARGITGTRTRTFSLALPLWGKWRRPHRPRPRLSPPRQAFVGTAPAGDGGPADRRHRPSHRCCCRGRPEGSLGLTSERRAPTCSAESSSRANSPVGTRQNRAFSACPVSVLHI</sequence>
<organism evidence="2 3">
    <name type="scientific">Pichia membranifaciens NRRL Y-2026</name>
    <dbReference type="NCBI Taxonomy" id="763406"/>
    <lineage>
        <taxon>Eukaryota</taxon>
        <taxon>Fungi</taxon>
        <taxon>Dikarya</taxon>
        <taxon>Ascomycota</taxon>
        <taxon>Saccharomycotina</taxon>
        <taxon>Pichiomycetes</taxon>
        <taxon>Pichiales</taxon>
        <taxon>Pichiaceae</taxon>
        <taxon>Pichia</taxon>
    </lineage>
</organism>
<gene>
    <name evidence="2" type="ORF">PICMEDRAFT_81388</name>
</gene>
<feature type="compositionally biased region" description="Polar residues" evidence="1">
    <location>
        <begin position="207"/>
        <end position="222"/>
    </location>
</feature>
<dbReference type="EMBL" id="KV454001">
    <property type="protein sequence ID" value="ODQ48381.1"/>
    <property type="molecule type" value="Genomic_DNA"/>
</dbReference>
<dbReference type="AlphaFoldDB" id="A0A1E3NQL8"/>
<dbReference type="RefSeq" id="XP_019019494.1">
    <property type="nucleotide sequence ID" value="XM_019164987.1"/>
</dbReference>
<feature type="region of interest" description="Disordered" evidence="1">
    <location>
        <begin position="1"/>
        <end position="92"/>
    </location>
</feature>